<comment type="caution">
    <text evidence="8">The sequence shown here is derived from an EMBL/GenBank/DDBJ whole genome shotgun (WGS) entry which is preliminary data.</text>
</comment>
<dbReference type="InterPro" id="IPR007632">
    <property type="entry name" value="Anoctamin"/>
</dbReference>
<comment type="caution">
    <text evidence="6">Lacks conserved residue(s) required for the propagation of feature annotation.</text>
</comment>
<organism evidence="8 9">
    <name type="scientific">Rhipicephalus microplus</name>
    <name type="common">Cattle tick</name>
    <name type="synonym">Boophilus microplus</name>
    <dbReference type="NCBI Taxonomy" id="6941"/>
    <lineage>
        <taxon>Eukaryota</taxon>
        <taxon>Metazoa</taxon>
        <taxon>Ecdysozoa</taxon>
        <taxon>Arthropoda</taxon>
        <taxon>Chelicerata</taxon>
        <taxon>Arachnida</taxon>
        <taxon>Acari</taxon>
        <taxon>Parasitiformes</taxon>
        <taxon>Ixodida</taxon>
        <taxon>Ixodoidea</taxon>
        <taxon>Ixodidae</taxon>
        <taxon>Rhipicephalinae</taxon>
        <taxon>Rhipicephalus</taxon>
        <taxon>Boophilus</taxon>
    </lineage>
</organism>
<keyword evidence="5 6" id="KW-0472">Membrane</keyword>
<dbReference type="InterPro" id="IPR049452">
    <property type="entry name" value="Anoctamin_TM"/>
</dbReference>
<dbReference type="EMBL" id="JABSTU010000001">
    <property type="protein sequence ID" value="KAH8040260.1"/>
    <property type="molecule type" value="Genomic_DNA"/>
</dbReference>
<sequence>MDTFSPAGRLVGRRWRLFQRTPQQEGDLVLTFSANTDASVVEWFRERLNRKVPQLTVRLCRHPQMGQVALYCSPAAEHLLLCGAEELRLRKRLRPEWGGGNREFTCAEKDCFEGSGQLSAQERQRVVLHWLREGLRASGPGDHPGPPSGHHTPCLEGQCLVNQESLQPTKSLPRKPKVGTVGSRCGERHHALGVNGHRRRERVRNYFGAKVAMYFAWLGHYTWSLAVPAIVGLLVGLSCGSHGEQAQEDACLVGFALLNMLWATIYLELWKRYSSELAYQWGTLEEQSELLVEPRSQFRGEPSRSPVTGRLEPSYPAWKRHLFRYLVTLPVVACCLLIVVLAVFLIFQLQHWWDEWRVQRYFLGNFSFLPKHWPQAALSSMVWAAALGHSSAGLAGSKVVFGVPRHGLEVTEAYKGARTTMGWLGKLDLVTAALMQLALQAGLAVGHPGVLLREDPVMRAKG</sequence>
<evidence type="ECO:0000256" key="1">
    <source>
        <dbReference type="ARBA" id="ARBA00004141"/>
    </source>
</evidence>
<accession>A0A9J6F1E2</accession>
<keyword evidence="3 6" id="KW-0812">Transmembrane</keyword>
<evidence type="ECO:0000259" key="7">
    <source>
        <dbReference type="Pfam" id="PF04547"/>
    </source>
</evidence>
<feature type="transmembrane region" description="Helical" evidence="6">
    <location>
        <begin position="214"/>
        <end position="237"/>
    </location>
</feature>
<keyword evidence="9" id="KW-1185">Reference proteome</keyword>
<dbReference type="GO" id="GO:0005254">
    <property type="term" value="F:chloride channel activity"/>
    <property type="evidence" value="ECO:0007669"/>
    <property type="project" value="TreeGrafter"/>
</dbReference>
<dbReference type="Proteomes" id="UP000821866">
    <property type="component" value="Chromosome 1"/>
</dbReference>
<evidence type="ECO:0000256" key="2">
    <source>
        <dbReference type="ARBA" id="ARBA00009671"/>
    </source>
</evidence>
<proteinExistence type="inferred from homology"/>
<reference evidence="8" key="2">
    <citation type="submission" date="2021-09" db="EMBL/GenBank/DDBJ databases">
        <authorList>
            <person name="Jia N."/>
            <person name="Wang J."/>
            <person name="Shi W."/>
            <person name="Du L."/>
            <person name="Sun Y."/>
            <person name="Zhan W."/>
            <person name="Jiang J."/>
            <person name="Wang Q."/>
            <person name="Zhang B."/>
            <person name="Ji P."/>
            <person name="Sakyi L.B."/>
            <person name="Cui X."/>
            <person name="Yuan T."/>
            <person name="Jiang B."/>
            <person name="Yang W."/>
            <person name="Lam T.T.-Y."/>
            <person name="Chang Q."/>
            <person name="Ding S."/>
            <person name="Wang X."/>
            <person name="Zhu J."/>
            <person name="Ruan X."/>
            <person name="Zhao L."/>
            <person name="Wei J."/>
            <person name="Que T."/>
            <person name="Du C."/>
            <person name="Cheng J."/>
            <person name="Dai P."/>
            <person name="Han X."/>
            <person name="Huang E."/>
            <person name="Gao Y."/>
            <person name="Liu J."/>
            <person name="Shao H."/>
            <person name="Ye R."/>
            <person name="Li L."/>
            <person name="Wei W."/>
            <person name="Wang X."/>
            <person name="Wang C."/>
            <person name="Huo Q."/>
            <person name="Li W."/>
            <person name="Guo W."/>
            <person name="Chen H."/>
            <person name="Chen S."/>
            <person name="Zhou L."/>
            <person name="Zhou L."/>
            <person name="Ni X."/>
            <person name="Tian J."/>
            <person name="Zhou Y."/>
            <person name="Sheng Y."/>
            <person name="Liu T."/>
            <person name="Pan Y."/>
            <person name="Xia L."/>
            <person name="Li J."/>
            <person name="Zhao F."/>
            <person name="Cao W."/>
        </authorList>
    </citation>
    <scope>NUCLEOTIDE SEQUENCE</scope>
    <source>
        <strain evidence="8">Rmic-2018</strain>
        <tissue evidence="8">Larvae</tissue>
    </source>
</reference>
<comment type="subcellular location">
    <subcellularLocation>
        <location evidence="1 6">Membrane</location>
        <topology evidence="1 6">Multi-pass membrane protein</topology>
    </subcellularLocation>
</comment>
<dbReference type="PANTHER" id="PTHR12308:SF51">
    <property type="entry name" value="ANOCTAMIN-8"/>
    <property type="match status" value="1"/>
</dbReference>
<feature type="domain" description="Anoctamin transmembrane" evidence="7">
    <location>
        <begin position="203"/>
        <end position="359"/>
    </location>
</feature>
<evidence type="ECO:0000313" key="8">
    <source>
        <dbReference type="EMBL" id="KAH8040260.1"/>
    </source>
</evidence>
<protein>
    <recommendedName>
        <fullName evidence="6">Anoctamin</fullName>
    </recommendedName>
</protein>
<dbReference type="VEuPathDB" id="VectorBase:LOC119164219"/>
<comment type="similarity">
    <text evidence="2 6">Belongs to the anoctamin family.</text>
</comment>
<dbReference type="AlphaFoldDB" id="A0A9J6F1E2"/>
<evidence type="ECO:0000256" key="4">
    <source>
        <dbReference type="ARBA" id="ARBA00022989"/>
    </source>
</evidence>
<feature type="transmembrane region" description="Helical" evidence="6">
    <location>
        <begin position="249"/>
        <end position="267"/>
    </location>
</feature>
<dbReference type="PANTHER" id="PTHR12308">
    <property type="entry name" value="ANOCTAMIN"/>
    <property type="match status" value="1"/>
</dbReference>
<dbReference type="Pfam" id="PF04547">
    <property type="entry name" value="Anoctamin"/>
    <property type="match status" value="1"/>
</dbReference>
<reference evidence="8" key="1">
    <citation type="journal article" date="2020" name="Cell">
        <title>Large-Scale Comparative Analyses of Tick Genomes Elucidate Their Genetic Diversity and Vector Capacities.</title>
        <authorList>
            <consortium name="Tick Genome and Microbiome Consortium (TIGMIC)"/>
            <person name="Jia N."/>
            <person name="Wang J."/>
            <person name="Shi W."/>
            <person name="Du L."/>
            <person name="Sun Y."/>
            <person name="Zhan W."/>
            <person name="Jiang J.F."/>
            <person name="Wang Q."/>
            <person name="Zhang B."/>
            <person name="Ji P."/>
            <person name="Bell-Sakyi L."/>
            <person name="Cui X.M."/>
            <person name="Yuan T.T."/>
            <person name="Jiang B.G."/>
            <person name="Yang W.F."/>
            <person name="Lam T.T."/>
            <person name="Chang Q.C."/>
            <person name="Ding S.J."/>
            <person name="Wang X.J."/>
            <person name="Zhu J.G."/>
            <person name="Ruan X.D."/>
            <person name="Zhao L."/>
            <person name="Wei J.T."/>
            <person name="Ye R.Z."/>
            <person name="Que T.C."/>
            <person name="Du C.H."/>
            <person name="Zhou Y.H."/>
            <person name="Cheng J.X."/>
            <person name="Dai P.F."/>
            <person name="Guo W.B."/>
            <person name="Han X.H."/>
            <person name="Huang E.J."/>
            <person name="Li L.F."/>
            <person name="Wei W."/>
            <person name="Gao Y.C."/>
            <person name="Liu J.Z."/>
            <person name="Shao H.Z."/>
            <person name="Wang X."/>
            <person name="Wang C.C."/>
            <person name="Yang T.C."/>
            <person name="Huo Q.B."/>
            <person name="Li W."/>
            <person name="Chen H.Y."/>
            <person name="Chen S.E."/>
            <person name="Zhou L.G."/>
            <person name="Ni X.B."/>
            <person name="Tian J.H."/>
            <person name="Sheng Y."/>
            <person name="Liu T."/>
            <person name="Pan Y.S."/>
            <person name="Xia L.Y."/>
            <person name="Li J."/>
            <person name="Zhao F."/>
            <person name="Cao W.C."/>
        </authorList>
    </citation>
    <scope>NUCLEOTIDE SEQUENCE</scope>
    <source>
        <strain evidence="8">Rmic-2018</strain>
    </source>
</reference>
<dbReference type="GO" id="GO:0005886">
    <property type="term" value="C:plasma membrane"/>
    <property type="evidence" value="ECO:0007669"/>
    <property type="project" value="TreeGrafter"/>
</dbReference>
<evidence type="ECO:0000313" key="9">
    <source>
        <dbReference type="Proteomes" id="UP000821866"/>
    </source>
</evidence>
<feature type="transmembrane region" description="Helical" evidence="6">
    <location>
        <begin position="322"/>
        <end position="347"/>
    </location>
</feature>
<evidence type="ECO:0000256" key="3">
    <source>
        <dbReference type="ARBA" id="ARBA00022692"/>
    </source>
</evidence>
<evidence type="ECO:0000256" key="5">
    <source>
        <dbReference type="ARBA" id="ARBA00023136"/>
    </source>
</evidence>
<gene>
    <name evidence="8" type="ORF">HPB51_009808</name>
</gene>
<name>A0A9J6F1E2_RHIMP</name>
<keyword evidence="4 6" id="KW-1133">Transmembrane helix</keyword>
<evidence type="ECO:0000256" key="6">
    <source>
        <dbReference type="RuleBase" id="RU280814"/>
    </source>
</evidence>